<accession>A0ABQ9CUZ9</accession>
<gene>
    <name evidence="2" type="ORF">WISP_132784</name>
</gene>
<feature type="compositionally biased region" description="Basic residues" evidence="1">
    <location>
        <begin position="1"/>
        <end position="15"/>
    </location>
</feature>
<proteinExistence type="predicted"/>
<feature type="compositionally biased region" description="Basic and acidic residues" evidence="1">
    <location>
        <begin position="23"/>
        <end position="32"/>
    </location>
</feature>
<dbReference type="EMBL" id="WHWB01034642">
    <property type="protein sequence ID" value="KAJ7406593.1"/>
    <property type="molecule type" value="Genomic_DNA"/>
</dbReference>
<protein>
    <submittedName>
        <fullName evidence="2">Uncharacterized protein</fullName>
    </submittedName>
</protein>
<feature type="region of interest" description="Disordered" evidence="1">
    <location>
        <begin position="1"/>
        <end position="32"/>
    </location>
</feature>
<keyword evidence="3" id="KW-1185">Reference proteome</keyword>
<evidence type="ECO:0000313" key="3">
    <source>
        <dbReference type="Proteomes" id="UP001145742"/>
    </source>
</evidence>
<dbReference type="Proteomes" id="UP001145742">
    <property type="component" value="Unassembled WGS sequence"/>
</dbReference>
<feature type="region of interest" description="Disordered" evidence="1">
    <location>
        <begin position="234"/>
        <end position="258"/>
    </location>
</feature>
<name>A0ABQ9CUZ9_9PASS</name>
<comment type="caution">
    <text evidence="2">The sequence shown here is derived from an EMBL/GenBank/DDBJ whole genome shotgun (WGS) entry which is preliminary data.</text>
</comment>
<reference evidence="2" key="1">
    <citation type="submission" date="2019-10" db="EMBL/GenBank/DDBJ databases">
        <authorList>
            <person name="Soares A.E.R."/>
            <person name="Aleixo A."/>
            <person name="Schneider P."/>
            <person name="Miyaki C.Y."/>
            <person name="Schneider M.P."/>
            <person name="Mello C."/>
            <person name="Vasconcelos A.T.R."/>
        </authorList>
    </citation>
    <scope>NUCLEOTIDE SEQUENCE</scope>
    <source>
        <tissue evidence="2">Muscle</tissue>
    </source>
</reference>
<sequence>MASTGKRQRRRRRRAGQPEEGDAQEKEDSVKSPDYVERLACKYMQKCTVESSTESESESKAEVMLSPLAGGLKKAKDSRKLQFLDPYDGDSEDASVHSDCSLNSLNIIKVAPWTNRAPKARALEDADTSDDGEPFPNPPDWFCPAAKVSEVQTVNGCKAPLDLPGKEEDFLLQSPELPLAAEEFSPMWLTPDCALLMSISPSASMDLLASPADSAPQPPLEAPCDGTMAKQTLNKRKQEIPTPEGASEKLRRKKFRVT</sequence>
<evidence type="ECO:0000313" key="2">
    <source>
        <dbReference type="EMBL" id="KAJ7406593.1"/>
    </source>
</evidence>
<organism evidence="2 3">
    <name type="scientific">Willisornis vidua</name>
    <name type="common">Xingu scale-backed antbird</name>
    <dbReference type="NCBI Taxonomy" id="1566151"/>
    <lineage>
        <taxon>Eukaryota</taxon>
        <taxon>Metazoa</taxon>
        <taxon>Chordata</taxon>
        <taxon>Craniata</taxon>
        <taxon>Vertebrata</taxon>
        <taxon>Euteleostomi</taxon>
        <taxon>Archelosauria</taxon>
        <taxon>Archosauria</taxon>
        <taxon>Dinosauria</taxon>
        <taxon>Saurischia</taxon>
        <taxon>Theropoda</taxon>
        <taxon>Coelurosauria</taxon>
        <taxon>Aves</taxon>
        <taxon>Neognathae</taxon>
        <taxon>Neoaves</taxon>
        <taxon>Telluraves</taxon>
        <taxon>Australaves</taxon>
        <taxon>Passeriformes</taxon>
        <taxon>Thamnophilidae</taxon>
        <taxon>Willisornis</taxon>
    </lineage>
</organism>
<evidence type="ECO:0000256" key="1">
    <source>
        <dbReference type="SAM" id="MobiDB-lite"/>
    </source>
</evidence>